<dbReference type="AlphaFoldDB" id="A0A0A8VLH3"/>
<name>A0A0A8VLH3_YERRU</name>
<dbReference type="EMBL" id="LN681231">
    <property type="protein sequence ID" value="CEK28819.1"/>
    <property type="molecule type" value="Genomic_DNA"/>
</dbReference>
<sequence>MPVYLFEYLACGYTENANINGTRNILAVGTPRWPVKRWPL</sequence>
<proteinExistence type="predicted"/>
<reference evidence="1" key="1">
    <citation type="journal article" date="2015" name="Genome Announc.">
        <title>Complete Genome Sequence of Yersinia ruckeri Strain CSF007-82, Etiologic Agent of Red Mouth Disease in Salmonid Fish.</title>
        <authorList>
            <person name="Nelson M.C."/>
            <person name="LaPatra S.E."/>
            <person name="Welch T.J."/>
            <person name="Graf J."/>
        </authorList>
    </citation>
    <scope>NUCLEOTIDE SEQUENCE</scope>
    <source>
        <strain evidence="1">CSF007-82</strain>
    </source>
</reference>
<accession>A0A0A8VLH3</accession>
<gene>
    <name evidence="1" type="ORF">CSF007_15480</name>
</gene>
<organism evidence="1">
    <name type="scientific">Yersinia ruckeri</name>
    <dbReference type="NCBI Taxonomy" id="29486"/>
    <lineage>
        <taxon>Bacteria</taxon>
        <taxon>Pseudomonadati</taxon>
        <taxon>Pseudomonadota</taxon>
        <taxon>Gammaproteobacteria</taxon>
        <taxon>Enterobacterales</taxon>
        <taxon>Yersiniaceae</taxon>
        <taxon>Yersinia</taxon>
    </lineage>
</organism>
<evidence type="ECO:0000313" key="1">
    <source>
        <dbReference type="EMBL" id="CEK28819.1"/>
    </source>
</evidence>
<protein>
    <submittedName>
        <fullName evidence="1">Uncharacterized protein</fullName>
    </submittedName>
</protein>